<comment type="caution">
    <text evidence="1">The sequence shown here is derived from an EMBL/GenBank/DDBJ whole genome shotgun (WGS) entry which is preliminary data.</text>
</comment>
<dbReference type="InterPro" id="IPR019587">
    <property type="entry name" value="Polyketide_cyclase/dehydratase"/>
</dbReference>
<evidence type="ECO:0008006" key="3">
    <source>
        <dbReference type="Google" id="ProtNLM"/>
    </source>
</evidence>
<dbReference type="SUPFAM" id="SSF55961">
    <property type="entry name" value="Bet v1-like"/>
    <property type="match status" value="1"/>
</dbReference>
<dbReference type="Gene3D" id="3.30.530.20">
    <property type="match status" value="1"/>
</dbReference>
<proteinExistence type="predicted"/>
<dbReference type="Pfam" id="PF10604">
    <property type="entry name" value="Polyketide_cyc2"/>
    <property type="match status" value="1"/>
</dbReference>
<dbReference type="EMBL" id="POUB01000084">
    <property type="protein sequence ID" value="PZF97993.1"/>
    <property type="molecule type" value="Genomic_DNA"/>
</dbReference>
<evidence type="ECO:0000313" key="1">
    <source>
        <dbReference type="EMBL" id="PZF97993.1"/>
    </source>
</evidence>
<evidence type="ECO:0000313" key="2">
    <source>
        <dbReference type="Proteomes" id="UP000248749"/>
    </source>
</evidence>
<dbReference type="InterPro" id="IPR023393">
    <property type="entry name" value="START-like_dom_sf"/>
</dbReference>
<organism evidence="1 2">
    <name type="scientific">Micromonospora deserti</name>
    <dbReference type="NCBI Taxonomy" id="2070366"/>
    <lineage>
        <taxon>Bacteria</taxon>
        <taxon>Bacillati</taxon>
        <taxon>Actinomycetota</taxon>
        <taxon>Actinomycetes</taxon>
        <taxon>Micromonosporales</taxon>
        <taxon>Micromonosporaceae</taxon>
        <taxon>Micromonospora</taxon>
    </lineage>
</organism>
<protein>
    <recommendedName>
        <fullName evidence="3">SRPBCC domain-containing protein</fullName>
    </recommendedName>
</protein>
<reference evidence="1 2" key="1">
    <citation type="submission" date="2018-01" db="EMBL/GenBank/DDBJ databases">
        <title>Draft genome sequence of Salinispora sp. 13K206.</title>
        <authorList>
            <person name="Sahin N."/>
            <person name="Saygin H."/>
            <person name="Ay H."/>
        </authorList>
    </citation>
    <scope>NUCLEOTIDE SEQUENCE [LARGE SCALE GENOMIC DNA]</scope>
    <source>
        <strain evidence="1 2">13K206</strain>
    </source>
</reference>
<dbReference type="OrthoDB" id="9810827at2"/>
<dbReference type="PANTHER" id="PTHR36166:SF1">
    <property type="entry name" value="SRPBCC DOMAIN-CONTAINING PROTEIN"/>
    <property type="match status" value="1"/>
</dbReference>
<accession>A0A2W2DYM8</accession>
<dbReference type="Proteomes" id="UP000248749">
    <property type="component" value="Unassembled WGS sequence"/>
</dbReference>
<sequence length="87" mass="9887">MREISTEIEIDAAPAEVWAVLADFPSYSEWNPFIREAAGDARVGETLTLRMRFTGLLVKPFGRMVDATRGDFDRLNVALKERVEKSR</sequence>
<name>A0A2W2DYM8_9ACTN</name>
<dbReference type="RefSeq" id="WP_111134729.1">
    <property type="nucleotide sequence ID" value="NZ_POUB01000084.1"/>
</dbReference>
<keyword evidence="2" id="KW-1185">Reference proteome</keyword>
<gene>
    <name evidence="1" type="ORF">C1I99_14380</name>
</gene>
<dbReference type="AlphaFoldDB" id="A0A2W2DYM8"/>
<dbReference type="PANTHER" id="PTHR36166">
    <property type="entry name" value="CHROMOSOME 9, WHOLE GENOME SHOTGUN SEQUENCE"/>
    <property type="match status" value="1"/>
</dbReference>